<dbReference type="Pfam" id="PF04347">
    <property type="entry name" value="FliO"/>
    <property type="match status" value="1"/>
</dbReference>
<keyword evidence="3 6" id="KW-0812">Transmembrane</keyword>
<comment type="subcellular location">
    <subcellularLocation>
        <location evidence="1">Cell membrane</location>
    </subcellularLocation>
</comment>
<organism evidence="7 8">
    <name type="scientific">Gracilibacillus marinus</name>
    <dbReference type="NCBI Taxonomy" id="630535"/>
    <lineage>
        <taxon>Bacteria</taxon>
        <taxon>Bacillati</taxon>
        <taxon>Bacillota</taxon>
        <taxon>Bacilli</taxon>
        <taxon>Bacillales</taxon>
        <taxon>Bacillaceae</taxon>
        <taxon>Gracilibacillus</taxon>
    </lineage>
</organism>
<protein>
    <submittedName>
        <fullName evidence="7">Flagellar biosynthetic protein FliO</fullName>
    </submittedName>
</protein>
<dbReference type="Proteomes" id="UP001595880">
    <property type="component" value="Unassembled WGS sequence"/>
</dbReference>
<evidence type="ECO:0000256" key="4">
    <source>
        <dbReference type="ARBA" id="ARBA00022989"/>
    </source>
</evidence>
<dbReference type="RefSeq" id="WP_390197208.1">
    <property type="nucleotide sequence ID" value="NZ_JBHSDV010000001.1"/>
</dbReference>
<sequence>MNGMKKVVINGFILIVLGLAFSPSIFAEQSVEDFFNENKVEDSPTTNIPTDTDVNEEKKSNSTLEFILSLVKLSVGLIIVLILIYIIANFVKKRNRYVGQNQILENYGGINLGANKSLQTVRIGNQFFVIGVADSIQMLTEITDKETIEQLKNKNEMDTNQFHSLFNIIKKKDIQTDSQEQKQFGQLFQKELKEMKVGRQKMLTKIKELSKKDDH</sequence>
<proteinExistence type="predicted"/>
<accession>A0ABV8VV22</accession>
<evidence type="ECO:0000313" key="7">
    <source>
        <dbReference type="EMBL" id="MFC4387410.1"/>
    </source>
</evidence>
<keyword evidence="7" id="KW-0282">Flagellum</keyword>
<gene>
    <name evidence="7" type="ORF">ACFOZ1_06245</name>
</gene>
<keyword evidence="4 6" id="KW-1133">Transmembrane helix</keyword>
<dbReference type="EMBL" id="JBHSDV010000001">
    <property type="protein sequence ID" value="MFC4387410.1"/>
    <property type="molecule type" value="Genomic_DNA"/>
</dbReference>
<evidence type="ECO:0000256" key="2">
    <source>
        <dbReference type="ARBA" id="ARBA00022475"/>
    </source>
</evidence>
<evidence type="ECO:0000313" key="8">
    <source>
        <dbReference type="Proteomes" id="UP001595880"/>
    </source>
</evidence>
<reference evidence="8" key="1">
    <citation type="journal article" date="2019" name="Int. J. Syst. Evol. Microbiol.">
        <title>The Global Catalogue of Microorganisms (GCM) 10K type strain sequencing project: providing services to taxonomists for standard genome sequencing and annotation.</title>
        <authorList>
            <consortium name="The Broad Institute Genomics Platform"/>
            <consortium name="The Broad Institute Genome Sequencing Center for Infectious Disease"/>
            <person name="Wu L."/>
            <person name="Ma J."/>
        </authorList>
    </citation>
    <scope>NUCLEOTIDE SEQUENCE [LARGE SCALE GENOMIC DNA]</scope>
    <source>
        <strain evidence="8">KACC 14058</strain>
    </source>
</reference>
<name>A0ABV8VV22_9BACI</name>
<keyword evidence="2" id="KW-1003">Cell membrane</keyword>
<evidence type="ECO:0000256" key="1">
    <source>
        <dbReference type="ARBA" id="ARBA00004236"/>
    </source>
</evidence>
<keyword evidence="8" id="KW-1185">Reference proteome</keyword>
<feature type="transmembrane region" description="Helical" evidence="6">
    <location>
        <begin position="66"/>
        <end position="88"/>
    </location>
</feature>
<comment type="caution">
    <text evidence="7">The sequence shown here is derived from an EMBL/GenBank/DDBJ whole genome shotgun (WGS) entry which is preliminary data.</text>
</comment>
<evidence type="ECO:0000256" key="5">
    <source>
        <dbReference type="ARBA" id="ARBA00023136"/>
    </source>
</evidence>
<keyword evidence="7" id="KW-0969">Cilium</keyword>
<dbReference type="InterPro" id="IPR022781">
    <property type="entry name" value="Flagellar_biosynth_FliO"/>
</dbReference>
<keyword evidence="7" id="KW-0966">Cell projection</keyword>
<evidence type="ECO:0000256" key="3">
    <source>
        <dbReference type="ARBA" id="ARBA00022692"/>
    </source>
</evidence>
<keyword evidence="5 6" id="KW-0472">Membrane</keyword>
<evidence type="ECO:0000256" key="6">
    <source>
        <dbReference type="SAM" id="Phobius"/>
    </source>
</evidence>